<comment type="caution">
    <text evidence="8">Lacks conserved residue(s) required for the propagation of feature annotation.</text>
</comment>
<evidence type="ECO:0000256" key="7">
    <source>
        <dbReference type="ARBA" id="ARBA00023239"/>
    </source>
</evidence>
<feature type="binding site" evidence="8">
    <location>
        <position position="92"/>
    </location>
    <ligand>
        <name>substrate</name>
    </ligand>
</feature>
<comment type="cofactor">
    <cofactor evidence="8">
        <name>Mg(2+)</name>
        <dbReference type="ChEBI" id="CHEBI:18420"/>
    </cofactor>
</comment>
<feature type="binding site" evidence="8">
    <location>
        <begin position="13"/>
        <end position="15"/>
    </location>
    <ligand>
        <name>substrate</name>
    </ligand>
</feature>
<name>A0A1S6IWJ2_9FIRM</name>
<evidence type="ECO:0000256" key="8">
    <source>
        <dbReference type="HAMAP-Rule" id="MF_00917"/>
    </source>
</evidence>
<dbReference type="EC" id="4.3.99.3" evidence="8"/>
<dbReference type="RefSeq" id="WP_077714203.1">
    <property type="nucleotide sequence ID" value="NZ_CP019698.1"/>
</dbReference>
<evidence type="ECO:0000256" key="4">
    <source>
        <dbReference type="ARBA" id="ARBA00022842"/>
    </source>
</evidence>
<keyword evidence="7 8" id="KW-0456">Lyase</keyword>
<keyword evidence="2 8" id="KW-0949">S-adenosyl-L-methionine</keyword>
<dbReference type="STRING" id="1833852.B0537_08550"/>
<keyword evidence="8" id="KW-0671">Queuosine biosynthesis</keyword>
<dbReference type="InterPro" id="IPR058240">
    <property type="entry name" value="rSAM_sf"/>
</dbReference>
<dbReference type="Proteomes" id="UP000189464">
    <property type="component" value="Chromosome"/>
</dbReference>
<dbReference type="GO" id="GO:1904047">
    <property type="term" value="F:S-adenosyl-L-methionine binding"/>
    <property type="evidence" value="ECO:0007669"/>
    <property type="project" value="UniProtKB-UniRule"/>
</dbReference>
<feature type="binding site" evidence="8">
    <location>
        <position position="28"/>
    </location>
    <ligand>
        <name>substrate</name>
    </ligand>
</feature>
<keyword evidence="1 8" id="KW-0004">4Fe-4S</keyword>
<comment type="function">
    <text evidence="8">Catalyzes the complex heterocyclic radical-mediated conversion of 6-carboxy-5,6,7,8-tetrahydropterin (CPH4) to 7-carboxy-7-deazaguanine (CDG), a step common to the biosynthetic pathways of all 7-deazapurine-containing compounds.</text>
</comment>
<comment type="subunit">
    <text evidence="8">Homodimer.</text>
</comment>
<dbReference type="InterPro" id="IPR007197">
    <property type="entry name" value="rSAM"/>
</dbReference>
<dbReference type="Pfam" id="PF04055">
    <property type="entry name" value="Radical_SAM"/>
    <property type="match status" value="1"/>
</dbReference>
<keyword evidence="3 8" id="KW-0479">Metal-binding</keyword>
<dbReference type="InterPro" id="IPR024924">
    <property type="entry name" value="7-CO-7-deazaguanine_synth-like"/>
</dbReference>
<comment type="similarity">
    <text evidence="8">Belongs to the radical SAM superfamily. 7-carboxy-7-deazaguanine synthase family.</text>
</comment>
<keyword evidence="11" id="KW-1185">Reference proteome</keyword>
<comment type="catalytic activity">
    <reaction evidence="8">
        <text>6-carboxy-5,6,7,8-tetrahydropterin + H(+) = 7-carboxy-7-carbaguanine + NH4(+)</text>
        <dbReference type="Rhea" id="RHEA:27974"/>
        <dbReference type="ChEBI" id="CHEBI:15378"/>
        <dbReference type="ChEBI" id="CHEBI:28938"/>
        <dbReference type="ChEBI" id="CHEBI:61032"/>
        <dbReference type="ChEBI" id="CHEBI:61036"/>
        <dbReference type="EC" id="4.3.99.3"/>
    </reaction>
</comment>
<dbReference type="OrthoDB" id="9792276at2"/>
<reference evidence="10 11" key="1">
    <citation type="journal article" date="2016" name="Int. J. Syst. Evol. Microbiol.">
        <title>Desulfotomaculum ferrireducens sp. nov., a moderately thermophilic sulfate-reducing and dissimilatory Fe(III)-reducing bacterium isolated from compost.</title>
        <authorList>
            <person name="Yang G."/>
            <person name="Guo J."/>
            <person name="Zhuang L."/>
            <person name="Yuan Y."/>
            <person name="Zhou S."/>
        </authorList>
    </citation>
    <scope>NUCLEOTIDE SEQUENCE [LARGE SCALE GENOMIC DNA]</scope>
    <source>
        <strain evidence="10 11">GSS09</strain>
    </source>
</reference>
<dbReference type="GO" id="GO:0000287">
    <property type="term" value="F:magnesium ion binding"/>
    <property type="evidence" value="ECO:0007669"/>
    <property type="project" value="UniProtKB-UniRule"/>
</dbReference>
<accession>A0A1S6IWJ2</accession>
<keyword evidence="6 8" id="KW-0411">Iron-sulfur</keyword>
<feature type="binding site" evidence="8">
    <location>
        <position position="41"/>
    </location>
    <ligand>
        <name>Mg(2+)</name>
        <dbReference type="ChEBI" id="CHEBI:18420"/>
    </ligand>
</feature>
<evidence type="ECO:0000256" key="6">
    <source>
        <dbReference type="ARBA" id="ARBA00023014"/>
    </source>
</evidence>
<dbReference type="GO" id="GO:0008616">
    <property type="term" value="P:tRNA queuosine(34) biosynthetic process"/>
    <property type="evidence" value="ECO:0007669"/>
    <property type="project" value="UniProtKB-UniRule"/>
</dbReference>
<dbReference type="EMBL" id="CP019698">
    <property type="protein sequence ID" value="AQS59126.1"/>
    <property type="molecule type" value="Genomic_DNA"/>
</dbReference>
<dbReference type="CDD" id="cd01335">
    <property type="entry name" value="Radical_SAM"/>
    <property type="match status" value="1"/>
</dbReference>
<feature type="domain" description="Radical SAM core" evidence="9">
    <location>
        <begin position="19"/>
        <end position="247"/>
    </location>
</feature>
<sequence>MTRCHLQEVFSSVQGEGPYVGCRQIFIRLAGCNWHCNFCDTPGNARPASFSIEKSPGQRDFMNLTNPVNAEKLASLIKGYYDLKTHHSISLTGGEPLLQTDYLIKLIPLLAGTRQGIYLETNGTLPDKLREIIDLVAMVSMDIKLESSTGTATPWELHHRFLQVAAQKKVYVKIVITSATSSAEIKKAAELISSVNPAIELVLQPVTPKGGCGLPTAEQVLHWQSVALDYLTNVRVIPQTHLMLGQL</sequence>
<dbReference type="SUPFAM" id="SSF102114">
    <property type="entry name" value="Radical SAM enzymes"/>
    <property type="match status" value="1"/>
</dbReference>
<evidence type="ECO:0000259" key="9">
    <source>
        <dbReference type="PROSITE" id="PS51918"/>
    </source>
</evidence>
<dbReference type="AlphaFoldDB" id="A0A1S6IWJ2"/>
<evidence type="ECO:0000256" key="2">
    <source>
        <dbReference type="ARBA" id="ARBA00022691"/>
    </source>
</evidence>
<feature type="binding site" evidence="8">
    <location>
        <position position="39"/>
    </location>
    <ligand>
        <name>[4Fe-4S] cluster</name>
        <dbReference type="ChEBI" id="CHEBI:49883"/>
        <note>4Fe-4S-S-AdoMet</note>
    </ligand>
</feature>
<dbReference type="SFLD" id="SFLDS00029">
    <property type="entry name" value="Radical_SAM"/>
    <property type="match status" value="1"/>
</dbReference>
<dbReference type="PIRSF" id="PIRSF000370">
    <property type="entry name" value="QueE"/>
    <property type="match status" value="1"/>
</dbReference>
<dbReference type="Gene3D" id="3.20.20.70">
    <property type="entry name" value="Aldolase class I"/>
    <property type="match status" value="1"/>
</dbReference>
<dbReference type="KEGG" id="dfg:B0537_08550"/>
<comment type="cofactor">
    <cofactor evidence="8">
        <name>S-adenosyl-L-methionine</name>
        <dbReference type="ChEBI" id="CHEBI:59789"/>
    </cofactor>
    <text evidence="8">Binds 1 S-adenosyl-L-methionine per subunit.</text>
</comment>
<evidence type="ECO:0000256" key="5">
    <source>
        <dbReference type="ARBA" id="ARBA00023004"/>
    </source>
</evidence>
<feature type="binding site" evidence="8">
    <location>
        <position position="94"/>
    </location>
    <ligand>
        <name>S-adenosyl-L-methionine</name>
        <dbReference type="ChEBI" id="CHEBI:59789"/>
    </ligand>
</feature>
<comment type="pathway">
    <text evidence="8">Purine metabolism; 7-cyano-7-deazaguanine biosynthesis.</text>
</comment>
<dbReference type="UniPathway" id="UPA00391"/>
<dbReference type="GO" id="GO:0051539">
    <property type="term" value="F:4 iron, 4 sulfur cluster binding"/>
    <property type="evidence" value="ECO:0007669"/>
    <property type="project" value="UniProtKB-UniRule"/>
</dbReference>
<feature type="binding site" evidence="8">
    <location>
        <position position="36"/>
    </location>
    <ligand>
        <name>[4Fe-4S] cluster</name>
        <dbReference type="ChEBI" id="CHEBI:49883"/>
        <note>4Fe-4S-S-AdoMet</note>
    </ligand>
</feature>
<evidence type="ECO:0000256" key="1">
    <source>
        <dbReference type="ARBA" id="ARBA00022485"/>
    </source>
</evidence>
<dbReference type="GO" id="GO:0016840">
    <property type="term" value="F:carbon-nitrogen lyase activity"/>
    <property type="evidence" value="ECO:0007669"/>
    <property type="project" value="UniProtKB-UniRule"/>
</dbReference>
<keyword evidence="4 8" id="KW-0460">Magnesium</keyword>
<dbReference type="InterPro" id="IPR013785">
    <property type="entry name" value="Aldolase_TIM"/>
</dbReference>
<comment type="cofactor">
    <cofactor evidence="8">
        <name>[4Fe-4S] cluster</name>
        <dbReference type="ChEBI" id="CHEBI:49883"/>
    </cofactor>
    <text evidence="8">Binds 1 [4Fe-4S] cluster. The cluster is coordinated with 3 cysteines and an exchangeable S-adenosyl-L-methionine.</text>
</comment>
<evidence type="ECO:0000256" key="3">
    <source>
        <dbReference type="ARBA" id="ARBA00022723"/>
    </source>
</evidence>
<organism evidence="10 11">
    <name type="scientific">Desulforamulus ferrireducens</name>
    <dbReference type="NCBI Taxonomy" id="1833852"/>
    <lineage>
        <taxon>Bacteria</taxon>
        <taxon>Bacillati</taxon>
        <taxon>Bacillota</taxon>
        <taxon>Clostridia</taxon>
        <taxon>Eubacteriales</taxon>
        <taxon>Peptococcaceae</taxon>
        <taxon>Desulforamulus</taxon>
    </lineage>
</organism>
<dbReference type="PANTHER" id="PTHR42836">
    <property type="entry name" value="7-CARBOXY-7-DEAZAGUANINE SYNTHASE"/>
    <property type="match status" value="1"/>
</dbReference>
<proteinExistence type="inferred from homology"/>
<feature type="binding site" evidence="8">
    <location>
        <begin position="38"/>
        <end position="40"/>
    </location>
    <ligand>
        <name>S-adenosyl-L-methionine</name>
        <dbReference type="ChEBI" id="CHEBI:59789"/>
    </ligand>
</feature>
<gene>
    <name evidence="8" type="primary">queE</name>
    <name evidence="10" type="ORF">B0537_08550</name>
</gene>
<keyword evidence="5 8" id="KW-0408">Iron</keyword>
<dbReference type="HAMAP" id="MF_00917">
    <property type="entry name" value="QueE"/>
    <property type="match status" value="1"/>
</dbReference>
<evidence type="ECO:0000313" key="11">
    <source>
        <dbReference type="Proteomes" id="UP000189464"/>
    </source>
</evidence>
<dbReference type="PANTHER" id="PTHR42836:SF1">
    <property type="entry name" value="7-CARBOXY-7-DEAZAGUANINE SYNTHASE"/>
    <property type="match status" value="1"/>
</dbReference>
<dbReference type="PROSITE" id="PS51918">
    <property type="entry name" value="RADICAL_SAM"/>
    <property type="match status" value="1"/>
</dbReference>
<evidence type="ECO:0000313" key="10">
    <source>
        <dbReference type="EMBL" id="AQS59126.1"/>
    </source>
</evidence>
<protein>
    <recommendedName>
        <fullName evidence="8">7-carboxy-7-deazaguanine synthase</fullName>
        <shortName evidence="8">CDG synthase</shortName>
        <ecNumber evidence="8">4.3.99.3</ecNumber>
    </recommendedName>
    <alternativeName>
        <fullName evidence="8">Queuosine biosynthesis protein QueE</fullName>
    </alternativeName>
</protein>
<feature type="binding site" evidence="8">
    <location>
        <position position="32"/>
    </location>
    <ligand>
        <name>[4Fe-4S] cluster</name>
        <dbReference type="ChEBI" id="CHEBI:49883"/>
        <note>4Fe-4S-S-AdoMet</note>
    </ligand>
</feature>